<organism evidence="1 2">
    <name type="scientific">Adineta ricciae</name>
    <name type="common">Rotifer</name>
    <dbReference type="NCBI Taxonomy" id="249248"/>
    <lineage>
        <taxon>Eukaryota</taxon>
        <taxon>Metazoa</taxon>
        <taxon>Spiralia</taxon>
        <taxon>Gnathifera</taxon>
        <taxon>Rotifera</taxon>
        <taxon>Eurotatoria</taxon>
        <taxon>Bdelloidea</taxon>
        <taxon>Adinetida</taxon>
        <taxon>Adinetidae</taxon>
        <taxon>Adineta</taxon>
    </lineage>
</organism>
<sequence>MPFITVDDKTVDISTARSLFSLIEQQKHVVNRTTQQLSELSADDFAKWGVEHGAELEYRAELARRIAQTFDNAESILMFDNIHPSGLDGLTGADVSDADRSLLCALWFSTGFPKGGKVLIYSPPNPVEMKTYTKLKKIVEQRLQKQVPIQILYETENGMILCVRESTNKRINSRCAKRHFEALHGK</sequence>
<dbReference type="EMBL" id="CAJNOR010004135">
    <property type="protein sequence ID" value="CAF1477954.1"/>
    <property type="molecule type" value="Genomic_DNA"/>
</dbReference>
<keyword evidence="2" id="KW-1185">Reference proteome</keyword>
<evidence type="ECO:0000313" key="1">
    <source>
        <dbReference type="EMBL" id="CAF1477954.1"/>
    </source>
</evidence>
<comment type="caution">
    <text evidence="1">The sequence shown here is derived from an EMBL/GenBank/DDBJ whole genome shotgun (WGS) entry which is preliminary data.</text>
</comment>
<gene>
    <name evidence="1" type="ORF">XAT740_LOCUS38365</name>
</gene>
<evidence type="ECO:0000313" key="2">
    <source>
        <dbReference type="Proteomes" id="UP000663828"/>
    </source>
</evidence>
<dbReference type="AlphaFoldDB" id="A0A815RMW3"/>
<reference evidence="1" key="1">
    <citation type="submission" date="2021-02" db="EMBL/GenBank/DDBJ databases">
        <authorList>
            <person name="Nowell W R."/>
        </authorList>
    </citation>
    <scope>NUCLEOTIDE SEQUENCE</scope>
</reference>
<name>A0A815RMW3_ADIRI</name>
<protein>
    <submittedName>
        <fullName evidence="1">Uncharacterized protein</fullName>
    </submittedName>
</protein>
<accession>A0A815RMW3</accession>
<dbReference type="Proteomes" id="UP000663828">
    <property type="component" value="Unassembled WGS sequence"/>
</dbReference>
<proteinExistence type="predicted"/>